<name>A0A368GSF5_ANCCA</name>
<gene>
    <name evidence="4" type="ORF">ANCCAN_07418</name>
</gene>
<evidence type="ECO:0000256" key="1">
    <source>
        <dbReference type="ARBA" id="ARBA00022443"/>
    </source>
</evidence>
<dbReference type="OrthoDB" id="1562946at2759"/>
<feature type="non-terminal residue" evidence="4">
    <location>
        <position position="1"/>
    </location>
</feature>
<dbReference type="Gene3D" id="2.30.30.40">
    <property type="entry name" value="SH3 Domains"/>
    <property type="match status" value="1"/>
</dbReference>
<evidence type="ECO:0000256" key="2">
    <source>
        <dbReference type="PROSITE-ProRule" id="PRU00192"/>
    </source>
</evidence>
<evidence type="ECO:0000259" key="3">
    <source>
        <dbReference type="PROSITE" id="PS50002"/>
    </source>
</evidence>
<keyword evidence="1 2" id="KW-0728">SH3 domain</keyword>
<dbReference type="SUPFAM" id="SSF50044">
    <property type="entry name" value="SH3-domain"/>
    <property type="match status" value="1"/>
</dbReference>
<accession>A0A368GSF5</accession>
<dbReference type="InterPro" id="IPR001452">
    <property type="entry name" value="SH3_domain"/>
</dbReference>
<dbReference type="PROSITE" id="PS50002">
    <property type="entry name" value="SH3"/>
    <property type="match status" value="1"/>
</dbReference>
<organism evidence="4 5">
    <name type="scientific">Ancylostoma caninum</name>
    <name type="common">Dog hookworm</name>
    <dbReference type="NCBI Taxonomy" id="29170"/>
    <lineage>
        <taxon>Eukaryota</taxon>
        <taxon>Metazoa</taxon>
        <taxon>Ecdysozoa</taxon>
        <taxon>Nematoda</taxon>
        <taxon>Chromadorea</taxon>
        <taxon>Rhabditida</taxon>
        <taxon>Rhabditina</taxon>
        <taxon>Rhabditomorpha</taxon>
        <taxon>Strongyloidea</taxon>
        <taxon>Ancylostomatidae</taxon>
        <taxon>Ancylostomatinae</taxon>
        <taxon>Ancylostoma</taxon>
    </lineage>
</organism>
<dbReference type="SUPFAM" id="SSF55550">
    <property type="entry name" value="SH2 domain"/>
    <property type="match status" value="1"/>
</dbReference>
<feature type="domain" description="SH3" evidence="3">
    <location>
        <begin position="88"/>
        <end position="150"/>
    </location>
</feature>
<dbReference type="CDD" id="cd00173">
    <property type="entry name" value="SH2"/>
    <property type="match status" value="1"/>
</dbReference>
<keyword evidence="5" id="KW-1185">Reference proteome</keyword>
<dbReference type="Proteomes" id="UP000252519">
    <property type="component" value="Unassembled WGS sequence"/>
</dbReference>
<reference evidence="4 5" key="1">
    <citation type="submission" date="2014-10" db="EMBL/GenBank/DDBJ databases">
        <title>Draft genome of the hookworm Ancylostoma caninum.</title>
        <authorList>
            <person name="Mitreva M."/>
        </authorList>
    </citation>
    <scope>NUCLEOTIDE SEQUENCE [LARGE SCALE GENOMIC DNA]</scope>
    <source>
        <strain evidence="4 5">Baltimore</strain>
    </source>
</reference>
<protein>
    <recommendedName>
        <fullName evidence="3">SH3 domain-containing protein</fullName>
    </recommendedName>
</protein>
<evidence type="ECO:0000313" key="5">
    <source>
        <dbReference type="Proteomes" id="UP000252519"/>
    </source>
</evidence>
<dbReference type="InterPro" id="IPR036860">
    <property type="entry name" value="SH2_dom_sf"/>
</dbReference>
<comment type="caution">
    <text evidence="4">The sequence shown here is derived from an EMBL/GenBank/DDBJ whole genome shotgun (WGS) entry which is preliminary data.</text>
</comment>
<dbReference type="Gene3D" id="3.30.505.10">
    <property type="entry name" value="SH2 domain"/>
    <property type="match status" value="1"/>
</dbReference>
<evidence type="ECO:0000313" key="4">
    <source>
        <dbReference type="EMBL" id="RCN46558.1"/>
    </source>
</evidence>
<dbReference type="STRING" id="29170.A0A368GSF5"/>
<proteinExistence type="predicted"/>
<dbReference type="InterPro" id="IPR036028">
    <property type="entry name" value="SH3-like_dom_sf"/>
</dbReference>
<dbReference type="EMBL" id="JOJR01000077">
    <property type="protein sequence ID" value="RCN46558.1"/>
    <property type="molecule type" value="Genomic_DNA"/>
</dbReference>
<dbReference type="AlphaFoldDB" id="A0A368GSF5"/>
<sequence length="166" mass="18421">LLDVAQPGRFLVRKAGPTRYFLSCVTDNHLLLHLPIHQLGRFFYLNAGKFTTLAEAVRHHCEMVDTAEPVHAPFSSSSSSLVAAPHTTHMRRYITLSKCEDLTDNDELSTSRGDVITQLRILEGSFILARNENNGQTGYVNTKAVAPVLFTLQNVPIVVTGVLRLH</sequence>